<dbReference type="RefSeq" id="XP_005714842.1">
    <property type="nucleotide sequence ID" value="XM_005714785.1"/>
</dbReference>
<dbReference type="PANTHER" id="PTHR47150">
    <property type="entry name" value="OS12G0169200 PROTEIN"/>
    <property type="match status" value="1"/>
</dbReference>
<evidence type="ECO:0000313" key="2">
    <source>
        <dbReference type="EMBL" id="CDF35023.1"/>
    </source>
</evidence>
<reference evidence="3" key="1">
    <citation type="journal article" date="2013" name="Proc. Natl. Acad. Sci. U.S.A.">
        <title>Genome structure and metabolic features in the red seaweed Chondrus crispus shed light on evolution of the Archaeplastida.</title>
        <authorList>
            <person name="Collen J."/>
            <person name="Porcel B."/>
            <person name="Carre W."/>
            <person name="Ball S.G."/>
            <person name="Chaparro C."/>
            <person name="Tonon T."/>
            <person name="Barbeyron T."/>
            <person name="Michel G."/>
            <person name="Noel B."/>
            <person name="Valentin K."/>
            <person name="Elias M."/>
            <person name="Artiguenave F."/>
            <person name="Arun A."/>
            <person name="Aury J.M."/>
            <person name="Barbosa-Neto J.F."/>
            <person name="Bothwell J.H."/>
            <person name="Bouget F.Y."/>
            <person name="Brillet L."/>
            <person name="Cabello-Hurtado F."/>
            <person name="Capella-Gutierrez S."/>
            <person name="Charrier B."/>
            <person name="Cladiere L."/>
            <person name="Cock J.M."/>
            <person name="Coelho S.M."/>
            <person name="Colleoni C."/>
            <person name="Czjzek M."/>
            <person name="Da Silva C."/>
            <person name="Delage L."/>
            <person name="Denoeud F."/>
            <person name="Deschamps P."/>
            <person name="Dittami S.M."/>
            <person name="Gabaldon T."/>
            <person name="Gachon C.M."/>
            <person name="Groisillier A."/>
            <person name="Herve C."/>
            <person name="Jabbari K."/>
            <person name="Katinka M."/>
            <person name="Kloareg B."/>
            <person name="Kowalczyk N."/>
            <person name="Labadie K."/>
            <person name="Leblanc C."/>
            <person name="Lopez P.J."/>
            <person name="McLachlan D.H."/>
            <person name="Meslet-Cladiere L."/>
            <person name="Moustafa A."/>
            <person name="Nehr Z."/>
            <person name="Nyvall Collen P."/>
            <person name="Panaud O."/>
            <person name="Partensky F."/>
            <person name="Poulain J."/>
            <person name="Rensing S.A."/>
            <person name="Rousvoal S."/>
            <person name="Samson G."/>
            <person name="Symeonidi A."/>
            <person name="Weissenbach J."/>
            <person name="Zambounis A."/>
            <person name="Wincker P."/>
            <person name="Boyen C."/>
        </authorList>
    </citation>
    <scope>NUCLEOTIDE SEQUENCE [LARGE SCALE GENOMIC DNA]</scope>
    <source>
        <strain evidence="3">cv. Stackhouse</strain>
    </source>
</reference>
<evidence type="ECO:0000256" key="1">
    <source>
        <dbReference type="SAM" id="MobiDB-lite"/>
    </source>
</evidence>
<dbReference type="OrthoDB" id="6512700at2759"/>
<proteinExistence type="predicted"/>
<name>R7QB99_CHOCR</name>
<gene>
    <name evidence="2" type="ORF">CHC_T00003347001</name>
</gene>
<evidence type="ECO:0000313" key="3">
    <source>
        <dbReference type="Proteomes" id="UP000012073"/>
    </source>
</evidence>
<organism evidence="2 3">
    <name type="scientific">Chondrus crispus</name>
    <name type="common">Carrageen Irish moss</name>
    <name type="synonym">Polymorpha crispa</name>
    <dbReference type="NCBI Taxonomy" id="2769"/>
    <lineage>
        <taxon>Eukaryota</taxon>
        <taxon>Rhodophyta</taxon>
        <taxon>Florideophyceae</taxon>
        <taxon>Rhodymeniophycidae</taxon>
        <taxon>Gigartinales</taxon>
        <taxon>Gigartinaceae</taxon>
        <taxon>Chondrus</taxon>
    </lineage>
</organism>
<dbReference type="KEGG" id="ccp:CHC_T00003347001"/>
<keyword evidence="3" id="KW-1185">Reference proteome</keyword>
<dbReference type="InterPro" id="IPR006912">
    <property type="entry name" value="Harbinger_derived_prot"/>
</dbReference>
<accession>R7QB99</accession>
<dbReference type="AlphaFoldDB" id="R7QB99"/>
<dbReference type="Gramene" id="CDF35023">
    <property type="protein sequence ID" value="CDF35023"/>
    <property type="gene ID" value="CHC_T00003347001"/>
</dbReference>
<feature type="region of interest" description="Disordered" evidence="1">
    <location>
        <begin position="29"/>
        <end position="54"/>
    </location>
</feature>
<dbReference type="PhylomeDB" id="R7QB99"/>
<sequence length="371" mass="42040">MQTPSQPPRSTIGISDFVEDDILDIVEDVLSSDSDSKPPKHKGSYPGKKPNVERNRERGAQLLFQDYFSETPTYNGSMFQRRFRITKQRFMEIFDVLQSDRFFTQQKDCTGKLGLSGLQKATAAIRVMAYGGASDALDEYLRIASSTVDICLRKFVELLLRNYEETYLRSPTASDLRLLLSRSSDRGKIASGTYPPPLQYIINGQERNIPYWLVDGIYPKWPCFVHSIAEPGTPKEKLFSNRQESERKDVERAFGVLQAKWHVIARPGRFWNIDFMHKVMKSCIILHNMCVEDRVVHCDTDNDAFDLGGDLNLPMWGSSSDSTVVTAAAPDSIEALCAASAFTSNAVEYLNTKKLVMDHLWDHAGSHELEY</sequence>
<dbReference type="EMBL" id="HG001713">
    <property type="protein sequence ID" value="CDF35023.1"/>
    <property type="molecule type" value="Genomic_DNA"/>
</dbReference>
<protein>
    <recommendedName>
        <fullName evidence="4">DDE Tnp4 domain-containing protein</fullName>
    </recommendedName>
</protein>
<dbReference type="GeneID" id="17322551"/>
<dbReference type="PANTHER" id="PTHR47150:SF5">
    <property type="entry name" value="OS07G0546750 PROTEIN"/>
    <property type="match status" value="1"/>
</dbReference>
<dbReference type="Proteomes" id="UP000012073">
    <property type="component" value="Unassembled WGS sequence"/>
</dbReference>
<dbReference type="Pfam" id="PF04827">
    <property type="entry name" value="Plant_tran"/>
    <property type="match status" value="1"/>
</dbReference>
<evidence type="ECO:0008006" key="4">
    <source>
        <dbReference type="Google" id="ProtNLM"/>
    </source>
</evidence>